<keyword evidence="10" id="KW-1185">Reference proteome</keyword>
<keyword evidence="5" id="KW-0274">FAD</keyword>
<dbReference type="PROSITE" id="PS51384">
    <property type="entry name" value="FAD_FR"/>
    <property type="match status" value="1"/>
</dbReference>
<dbReference type="InterPro" id="IPR036188">
    <property type="entry name" value="FAD/NAD-bd_sf"/>
</dbReference>
<accession>A0ABY6TZJ2</accession>
<dbReference type="InterPro" id="IPR002937">
    <property type="entry name" value="Amino_oxidase"/>
</dbReference>
<dbReference type="PRINTS" id="PR00410">
    <property type="entry name" value="PHEHYDRXLASE"/>
</dbReference>
<dbReference type="Gene3D" id="3.50.50.60">
    <property type="entry name" value="FAD/NAD(P)-binding domain"/>
    <property type="match status" value="2"/>
</dbReference>
<dbReference type="InterPro" id="IPR017938">
    <property type="entry name" value="Riboflavin_synthase-like_b-brl"/>
</dbReference>
<evidence type="ECO:0000256" key="1">
    <source>
        <dbReference type="ARBA" id="ARBA00001974"/>
    </source>
</evidence>
<keyword evidence="3" id="KW-0285">Flavoprotein</keyword>
<dbReference type="InterPro" id="IPR039261">
    <property type="entry name" value="FNR_nucleotide-bd"/>
</dbReference>
<keyword evidence="6" id="KW-0521">NADP</keyword>
<dbReference type="Proteomes" id="UP000766486">
    <property type="component" value="Unassembled WGS sequence"/>
</dbReference>
<dbReference type="Pfam" id="PF01593">
    <property type="entry name" value="Amino_oxidase"/>
    <property type="match status" value="1"/>
</dbReference>
<dbReference type="EMBL" id="CABFNS010000715">
    <property type="protein sequence ID" value="VUC24179.1"/>
    <property type="molecule type" value="Genomic_DNA"/>
</dbReference>
<dbReference type="Pfam" id="PF00970">
    <property type="entry name" value="FAD_binding_6"/>
    <property type="match status" value="1"/>
</dbReference>
<dbReference type="InterPro" id="IPR008333">
    <property type="entry name" value="Cbr1-like_FAD-bd_dom"/>
</dbReference>
<comment type="similarity">
    <text evidence="2">Belongs to the carotenoid/retinoid oxidoreductase family. CrtISO subfamily.</text>
</comment>
<dbReference type="InterPro" id="IPR001433">
    <property type="entry name" value="OxRdtase_FAD/NAD-bd"/>
</dbReference>
<feature type="domain" description="FAD-binding FR-type" evidence="8">
    <location>
        <begin position="542"/>
        <end position="637"/>
    </location>
</feature>
<dbReference type="SUPFAM" id="SSF63380">
    <property type="entry name" value="Riboflavin synthase domain-like"/>
    <property type="match status" value="1"/>
</dbReference>
<evidence type="ECO:0000256" key="7">
    <source>
        <dbReference type="ARBA" id="ARBA00023027"/>
    </source>
</evidence>
<reference evidence="9 10" key="1">
    <citation type="submission" date="2019-06" db="EMBL/GenBank/DDBJ databases">
        <authorList>
            <person name="Broberg M."/>
        </authorList>
    </citation>
    <scope>NUCLEOTIDE SEQUENCE [LARGE SCALE GENOMIC DNA]</scope>
</reference>
<evidence type="ECO:0000256" key="2">
    <source>
        <dbReference type="ARBA" id="ARBA00005855"/>
    </source>
</evidence>
<comment type="cofactor">
    <cofactor evidence="1">
        <name>FAD</name>
        <dbReference type="ChEBI" id="CHEBI:57692"/>
    </cofactor>
</comment>
<sequence length="757" mass="82894">MSQEWDVIVVGSGIGGMSTASILARAGNKKVLVLEKHFERGGLTHVFRRDGASWDVGVHYVGNLGANSRTRLFYDFMSSGALQWNRMPEEFERFIYPGLEFSVPSDPAKYQQRLIEQFPGEAKAVRRYFADVRVAAQWHGRGFLQPILPWPLSWIMAVLRWWTQNTATQTTQEYLDKNFQDPKLKGLIASQWADYGLPPFEGTFALHSIVVNSFFHGGWFPDGGSSRIARTFETAIEAAGGAVKVCKEVTSILTDSSGRVTGVRALDLSGETPIEIGYHAPVVVSDVGAHLTYKTLLPTDGRIGQLTAPIRRLVDRVGSSISAVTLYIRLDKPASSFGIKGENFWVNTTFDHNDIDSHAKATLAGKPHRLFMSFPSAKSGDEQFHTAEMMTFVKGDVFAAWHATKHGMRGNSYLELKDRISQGLLDLAETAVPGLKASILYSELSTPLSVEDYVSSPNGGIYGLKGTPEKYHNWSILTRPRIPGLFLSGSDMSCLGVSGAMMGGVMAASQVLGPYGFFQIMRAIRLSKTAGATPAAAVLKSSEKKSAVVVSKTALTPFIWRLDLELDEKVTFVPGQFASLLVAPFEWRSYSIASSEENRLSLLISTRTGGEGSRSVEEIETGARTEVELPFGSFRLRQNSNRKVFVATGTGIVPFLPMFAAMKTSGDLESAELYFGCRFQNEDITHQLSPLPKTTVCVSGEPSVKNVFHGRVTAALSTLVFDPEATDFYLCGAPAMVNDCQSLLTKAGAKQIFTEPY</sequence>
<evidence type="ECO:0000256" key="3">
    <source>
        <dbReference type="ARBA" id="ARBA00022630"/>
    </source>
</evidence>
<organism evidence="9 10">
    <name type="scientific">Bionectria ochroleuca</name>
    <name type="common">Gliocladium roseum</name>
    <dbReference type="NCBI Taxonomy" id="29856"/>
    <lineage>
        <taxon>Eukaryota</taxon>
        <taxon>Fungi</taxon>
        <taxon>Dikarya</taxon>
        <taxon>Ascomycota</taxon>
        <taxon>Pezizomycotina</taxon>
        <taxon>Sordariomycetes</taxon>
        <taxon>Hypocreomycetidae</taxon>
        <taxon>Hypocreales</taxon>
        <taxon>Bionectriaceae</taxon>
        <taxon>Clonostachys</taxon>
    </lineage>
</organism>
<dbReference type="InterPro" id="IPR052206">
    <property type="entry name" value="Retinol_saturase"/>
</dbReference>
<keyword evidence="7" id="KW-0520">NAD</keyword>
<name>A0ABY6TZJ2_BIOOC</name>
<dbReference type="InterPro" id="IPR017927">
    <property type="entry name" value="FAD-bd_FR_type"/>
</dbReference>
<evidence type="ECO:0000256" key="5">
    <source>
        <dbReference type="ARBA" id="ARBA00022827"/>
    </source>
</evidence>
<evidence type="ECO:0000259" key="8">
    <source>
        <dbReference type="PROSITE" id="PS51384"/>
    </source>
</evidence>
<comment type="caution">
    <text evidence="9">The sequence shown here is derived from an EMBL/GenBank/DDBJ whole genome shotgun (WGS) entry which is preliminary data.</text>
</comment>
<dbReference type="Gene3D" id="3.40.50.80">
    <property type="entry name" value="Nucleotide-binding domain of ferredoxin-NADP reductase (FNR) module"/>
    <property type="match status" value="1"/>
</dbReference>
<evidence type="ECO:0000256" key="4">
    <source>
        <dbReference type="ARBA" id="ARBA00022729"/>
    </source>
</evidence>
<dbReference type="SUPFAM" id="SSF52343">
    <property type="entry name" value="Ferredoxin reductase-like, C-terminal NADP-linked domain"/>
    <property type="match status" value="1"/>
</dbReference>
<dbReference type="PANTHER" id="PTHR46091:SF3">
    <property type="entry name" value="AMINE OXIDASE DOMAIN-CONTAINING PROTEIN"/>
    <property type="match status" value="1"/>
</dbReference>
<dbReference type="Gene3D" id="2.40.30.10">
    <property type="entry name" value="Translation factors"/>
    <property type="match status" value="1"/>
</dbReference>
<keyword evidence="4" id="KW-0732">Signal</keyword>
<gene>
    <name evidence="9" type="ORF">CLO192961_LOCUS132734</name>
</gene>
<dbReference type="SUPFAM" id="SSF51905">
    <property type="entry name" value="FAD/NAD(P)-binding domain"/>
    <property type="match status" value="1"/>
</dbReference>
<proteinExistence type="inferred from homology"/>
<evidence type="ECO:0000313" key="9">
    <source>
        <dbReference type="EMBL" id="VUC24179.1"/>
    </source>
</evidence>
<dbReference type="PANTHER" id="PTHR46091">
    <property type="entry name" value="BLR7054 PROTEIN"/>
    <property type="match status" value="1"/>
</dbReference>
<dbReference type="Pfam" id="PF00175">
    <property type="entry name" value="NAD_binding_1"/>
    <property type="match status" value="1"/>
</dbReference>
<protein>
    <recommendedName>
        <fullName evidence="8">FAD-binding FR-type domain-containing protein</fullName>
    </recommendedName>
</protein>
<evidence type="ECO:0000313" key="10">
    <source>
        <dbReference type="Proteomes" id="UP000766486"/>
    </source>
</evidence>
<evidence type="ECO:0000256" key="6">
    <source>
        <dbReference type="ARBA" id="ARBA00022857"/>
    </source>
</evidence>